<reference evidence="2" key="1">
    <citation type="submission" date="2023-02" db="EMBL/GenBank/DDBJ databases">
        <title>Genome of toxic invasive species Heracleum sosnowskyi carries increased number of genes despite the absence of recent whole-genome duplications.</title>
        <authorList>
            <person name="Schelkunov M."/>
            <person name="Shtratnikova V."/>
            <person name="Makarenko M."/>
            <person name="Klepikova A."/>
            <person name="Omelchenko D."/>
            <person name="Novikova G."/>
            <person name="Obukhova E."/>
            <person name="Bogdanov V."/>
            <person name="Penin A."/>
            <person name="Logacheva M."/>
        </authorList>
    </citation>
    <scope>NUCLEOTIDE SEQUENCE</scope>
    <source>
        <strain evidence="2">Hsosn_3</strain>
        <tissue evidence="2">Leaf</tissue>
    </source>
</reference>
<keyword evidence="1" id="KW-0812">Transmembrane</keyword>
<dbReference type="Proteomes" id="UP001237642">
    <property type="component" value="Unassembled WGS sequence"/>
</dbReference>
<dbReference type="AlphaFoldDB" id="A0AAD8IBY7"/>
<reference evidence="2" key="2">
    <citation type="submission" date="2023-05" db="EMBL/GenBank/DDBJ databases">
        <authorList>
            <person name="Schelkunov M.I."/>
        </authorList>
    </citation>
    <scope>NUCLEOTIDE SEQUENCE</scope>
    <source>
        <strain evidence="2">Hsosn_3</strain>
        <tissue evidence="2">Leaf</tissue>
    </source>
</reference>
<name>A0AAD8IBY7_9APIA</name>
<evidence type="ECO:0000313" key="2">
    <source>
        <dbReference type="EMBL" id="KAK1382241.1"/>
    </source>
</evidence>
<dbReference type="PANTHER" id="PTHR34105:SF1">
    <property type="entry name" value="PROLINE-, GLUTAMIC ACID- AND LEUCINE-RICH PROTEIN 1"/>
    <property type="match status" value="1"/>
</dbReference>
<comment type="caution">
    <text evidence="2">The sequence shown here is derived from an EMBL/GenBank/DDBJ whole genome shotgun (WGS) entry which is preliminary data.</text>
</comment>
<dbReference type="GO" id="GO:0005634">
    <property type="term" value="C:nucleus"/>
    <property type="evidence" value="ECO:0007669"/>
    <property type="project" value="TreeGrafter"/>
</dbReference>
<dbReference type="EMBL" id="JAUIZM010000005">
    <property type="protein sequence ID" value="KAK1382241.1"/>
    <property type="molecule type" value="Genomic_DNA"/>
</dbReference>
<proteinExistence type="predicted"/>
<accession>A0AAD8IBY7</accession>
<keyword evidence="1" id="KW-0472">Membrane</keyword>
<keyword evidence="1" id="KW-1133">Transmembrane helix</keyword>
<feature type="transmembrane region" description="Helical" evidence="1">
    <location>
        <begin position="80"/>
        <end position="101"/>
    </location>
</feature>
<evidence type="ECO:0000313" key="3">
    <source>
        <dbReference type="Proteomes" id="UP001237642"/>
    </source>
</evidence>
<dbReference type="GO" id="GO:0006364">
    <property type="term" value="P:rRNA processing"/>
    <property type="evidence" value="ECO:0007669"/>
    <property type="project" value="TreeGrafter"/>
</dbReference>
<gene>
    <name evidence="2" type="ORF">POM88_019976</name>
</gene>
<keyword evidence="3" id="KW-1185">Reference proteome</keyword>
<sequence>MLVRRVLMLDGFASQNLHPLMTTMQQEFICSELPVLHLRSLELLTAIVKGVRRQLLPHVADIALLVTEYLRKCALPELRIMVYSIIRILLMSMGVGMSLYLTQEVINNTFVDLDYINSTSGNLHLNSNASIEPPQQPIQKKKKA</sequence>
<protein>
    <submittedName>
        <fullName evidence="2">Uncharacterized protein</fullName>
    </submittedName>
</protein>
<dbReference type="PANTHER" id="PTHR34105">
    <property type="entry name" value="PROLINE-, GLUTAMIC ACID- AND LEUCINE-RICH PROTEIN 1"/>
    <property type="match status" value="1"/>
</dbReference>
<evidence type="ECO:0000256" key="1">
    <source>
        <dbReference type="SAM" id="Phobius"/>
    </source>
</evidence>
<organism evidence="2 3">
    <name type="scientific">Heracleum sosnowskyi</name>
    <dbReference type="NCBI Taxonomy" id="360622"/>
    <lineage>
        <taxon>Eukaryota</taxon>
        <taxon>Viridiplantae</taxon>
        <taxon>Streptophyta</taxon>
        <taxon>Embryophyta</taxon>
        <taxon>Tracheophyta</taxon>
        <taxon>Spermatophyta</taxon>
        <taxon>Magnoliopsida</taxon>
        <taxon>eudicotyledons</taxon>
        <taxon>Gunneridae</taxon>
        <taxon>Pentapetalae</taxon>
        <taxon>asterids</taxon>
        <taxon>campanulids</taxon>
        <taxon>Apiales</taxon>
        <taxon>Apiaceae</taxon>
        <taxon>Apioideae</taxon>
        <taxon>apioid superclade</taxon>
        <taxon>Tordylieae</taxon>
        <taxon>Tordyliinae</taxon>
        <taxon>Heracleum</taxon>
    </lineage>
</organism>